<dbReference type="EMBL" id="KQ965760">
    <property type="protein sequence ID" value="KXS15746.1"/>
    <property type="molecule type" value="Genomic_DNA"/>
</dbReference>
<accession>A0A139AG25</accession>
<name>A0A139AG25_GONPJ</name>
<protein>
    <submittedName>
        <fullName evidence="1">Uncharacterized protein</fullName>
    </submittedName>
</protein>
<sequence length="150" mass="16795">MATDGQSGSSTCVCGTRRRGRQRYQALRRGACACRRRYPRTVGRSSVRQWYRAGAQCKQAQSLKCSLGELCREESGHFLLSSNRDGQIFRIIGVFCSDCQSRALRRILLKPSFSLLPRCLDKLSFYLTQSFNCVGAFLASAAGKRQKLLA</sequence>
<organism evidence="1 2">
    <name type="scientific">Gonapodya prolifera (strain JEL478)</name>
    <name type="common">Monoblepharis prolifera</name>
    <dbReference type="NCBI Taxonomy" id="1344416"/>
    <lineage>
        <taxon>Eukaryota</taxon>
        <taxon>Fungi</taxon>
        <taxon>Fungi incertae sedis</taxon>
        <taxon>Chytridiomycota</taxon>
        <taxon>Chytridiomycota incertae sedis</taxon>
        <taxon>Monoblepharidomycetes</taxon>
        <taxon>Monoblepharidales</taxon>
        <taxon>Gonapodyaceae</taxon>
        <taxon>Gonapodya</taxon>
    </lineage>
</organism>
<keyword evidence="2" id="KW-1185">Reference proteome</keyword>
<evidence type="ECO:0000313" key="1">
    <source>
        <dbReference type="EMBL" id="KXS15746.1"/>
    </source>
</evidence>
<dbReference type="AlphaFoldDB" id="A0A139AG25"/>
<dbReference type="Proteomes" id="UP000070544">
    <property type="component" value="Unassembled WGS sequence"/>
</dbReference>
<reference evidence="1 2" key="1">
    <citation type="journal article" date="2015" name="Genome Biol. Evol.">
        <title>Phylogenomic analyses indicate that early fungi evolved digesting cell walls of algal ancestors of land plants.</title>
        <authorList>
            <person name="Chang Y."/>
            <person name="Wang S."/>
            <person name="Sekimoto S."/>
            <person name="Aerts A.L."/>
            <person name="Choi C."/>
            <person name="Clum A."/>
            <person name="LaButti K.M."/>
            <person name="Lindquist E.A."/>
            <person name="Yee Ngan C."/>
            <person name="Ohm R.A."/>
            <person name="Salamov A.A."/>
            <person name="Grigoriev I.V."/>
            <person name="Spatafora J.W."/>
            <person name="Berbee M.L."/>
        </authorList>
    </citation>
    <scope>NUCLEOTIDE SEQUENCE [LARGE SCALE GENOMIC DNA]</scope>
    <source>
        <strain evidence="1 2">JEL478</strain>
    </source>
</reference>
<proteinExistence type="predicted"/>
<gene>
    <name evidence="1" type="ORF">M427DRAFT_321237</name>
</gene>
<evidence type="ECO:0000313" key="2">
    <source>
        <dbReference type="Proteomes" id="UP000070544"/>
    </source>
</evidence>